<gene>
    <name evidence="1" type="ORF">FMOSSE_LOCUS7509</name>
</gene>
<evidence type="ECO:0000313" key="1">
    <source>
        <dbReference type="EMBL" id="CAG8572107.1"/>
    </source>
</evidence>
<proteinExistence type="predicted"/>
<dbReference type="Proteomes" id="UP000789375">
    <property type="component" value="Unassembled WGS sequence"/>
</dbReference>
<sequence>MEELLTRRNVRRHLQHKWKKIRHAMNLQNDIDSQGSSNVIIEHISRKKKTQLIISVRDNLYSLKRLIKFRYIVKSECVTDINRRTLIYLKNLHNPNAIEKATDAINHYYFHILNNPSHQSDDSNTASLHNIDHLKCVNNLLCQLILLSDFINRFIEGYYKSLYEKLSELKWDEHDDPNFLCCLIILGDFKRGELCFSQLQIIIPLRLGQLMAFSSCFLLYGNLPITSGIQHSVVYFVHSTFFHNLHDFSSVYSDFKNRIEQDVNGSIVPTILRQDLNNTNRLNCIIKLDKPKANQI</sequence>
<dbReference type="EMBL" id="CAJVPP010001767">
    <property type="protein sequence ID" value="CAG8572107.1"/>
    <property type="molecule type" value="Genomic_DNA"/>
</dbReference>
<protein>
    <submittedName>
        <fullName evidence="1">15088_t:CDS:1</fullName>
    </submittedName>
</protein>
<dbReference type="AlphaFoldDB" id="A0A9N9FYJ7"/>
<organism evidence="1 2">
    <name type="scientific">Funneliformis mosseae</name>
    <name type="common">Endomycorrhizal fungus</name>
    <name type="synonym">Glomus mosseae</name>
    <dbReference type="NCBI Taxonomy" id="27381"/>
    <lineage>
        <taxon>Eukaryota</taxon>
        <taxon>Fungi</taxon>
        <taxon>Fungi incertae sedis</taxon>
        <taxon>Mucoromycota</taxon>
        <taxon>Glomeromycotina</taxon>
        <taxon>Glomeromycetes</taxon>
        <taxon>Glomerales</taxon>
        <taxon>Glomeraceae</taxon>
        <taxon>Funneliformis</taxon>
    </lineage>
</organism>
<accession>A0A9N9FYJ7</accession>
<evidence type="ECO:0000313" key="2">
    <source>
        <dbReference type="Proteomes" id="UP000789375"/>
    </source>
</evidence>
<dbReference type="Gene3D" id="3.60.130.30">
    <property type="match status" value="1"/>
</dbReference>
<reference evidence="1" key="1">
    <citation type="submission" date="2021-06" db="EMBL/GenBank/DDBJ databases">
        <authorList>
            <person name="Kallberg Y."/>
            <person name="Tangrot J."/>
            <person name="Rosling A."/>
        </authorList>
    </citation>
    <scope>NUCLEOTIDE SEQUENCE</scope>
    <source>
        <strain evidence="1">87-6 pot B 2015</strain>
    </source>
</reference>
<name>A0A9N9FYJ7_FUNMO</name>
<comment type="caution">
    <text evidence="1">The sequence shown here is derived from an EMBL/GenBank/DDBJ whole genome shotgun (WGS) entry which is preliminary data.</text>
</comment>
<keyword evidence="2" id="KW-1185">Reference proteome</keyword>